<gene>
    <name evidence="1" type="ORF">SO802_000118</name>
</gene>
<name>A0AAW2DSG7_9ROSI</name>
<evidence type="ECO:0000313" key="1">
    <source>
        <dbReference type="EMBL" id="KAL0013049.1"/>
    </source>
</evidence>
<dbReference type="Proteomes" id="UP001459277">
    <property type="component" value="Unassembled WGS sequence"/>
</dbReference>
<keyword evidence="2" id="KW-1185">Reference proteome</keyword>
<sequence>MHPSDELHSPDNSDGEQKKKLSEFKLEYLKDLEFVLGMSFMDNKQFKEYARAYKLKYGYSINLSTNEKSRVRQVFAHWMAEKYVDQFRTNIEFQAKDLVVAVERDVNMELALSKAYKAGDITRGMVRGDFCEQYSKVRCYCAELRRSNPSTTIRVTIAVPGHNFKRVFVCLATCKEGFVHHCRPLINLDACHLKGVVAGQLLAAVGYRWKRWPPTLRSTLWDLECKYTVHLAANKAMYV</sequence>
<evidence type="ECO:0000313" key="2">
    <source>
        <dbReference type="Proteomes" id="UP001459277"/>
    </source>
</evidence>
<evidence type="ECO:0008006" key="3">
    <source>
        <dbReference type="Google" id="ProtNLM"/>
    </source>
</evidence>
<reference evidence="1 2" key="1">
    <citation type="submission" date="2024-01" db="EMBL/GenBank/DDBJ databases">
        <title>A telomere-to-telomere, gap-free genome of sweet tea (Lithocarpus litseifolius).</title>
        <authorList>
            <person name="Zhou J."/>
        </authorList>
    </citation>
    <scope>NUCLEOTIDE SEQUENCE [LARGE SCALE GENOMIC DNA]</scope>
    <source>
        <strain evidence="1">Zhou-2022a</strain>
        <tissue evidence="1">Leaf</tissue>
    </source>
</reference>
<comment type="caution">
    <text evidence="1">The sequence shown here is derived from an EMBL/GenBank/DDBJ whole genome shotgun (WGS) entry which is preliminary data.</text>
</comment>
<proteinExistence type="predicted"/>
<organism evidence="1 2">
    <name type="scientific">Lithocarpus litseifolius</name>
    <dbReference type="NCBI Taxonomy" id="425828"/>
    <lineage>
        <taxon>Eukaryota</taxon>
        <taxon>Viridiplantae</taxon>
        <taxon>Streptophyta</taxon>
        <taxon>Embryophyta</taxon>
        <taxon>Tracheophyta</taxon>
        <taxon>Spermatophyta</taxon>
        <taxon>Magnoliopsida</taxon>
        <taxon>eudicotyledons</taxon>
        <taxon>Gunneridae</taxon>
        <taxon>Pentapetalae</taxon>
        <taxon>rosids</taxon>
        <taxon>fabids</taxon>
        <taxon>Fagales</taxon>
        <taxon>Fagaceae</taxon>
        <taxon>Lithocarpus</taxon>
    </lineage>
</organism>
<dbReference type="AlphaFoldDB" id="A0AAW2DSG7"/>
<accession>A0AAW2DSG7</accession>
<dbReference type="PANTHER" id="PTHR31973">
    <property type="entry name" value="POLYPROTEIN, PUTATIVE-RELATED"/>
    <property type="match status" value="1"/>
</dbReference>
<dbReference type="PANTHER" id="PTHR31973:SF187">
    <property type="entry name" value="MUTATOR TRANSPOSASE MUDRA PROTEIN"/>
    <property type="match status" value="1"/>
</dbReference>
<protein>
    <recommendedName>
        <fullName evidence="3">Protein FAR1-RELATED SEQUENCE</fullName>
    </recommendedName>
</protein>
<dbReference type="EMBL" id="JAZDWU010000001">
    <property type="protein sequence ID" value="KAL0013049.1"/>
    <property type="molecule type" value="Genomic_DNA"/>
</dbReference>